<accession>A0A841SS71</accession>
<feature type="transmembrane region" description="Helical" evidence="1">
    <location>
        <begin position="144"/>
        <end position="166"/>
    </location>
</feature>
<dbReference type="AlphaFoldDB" id="A0A841SS71"/>
<dbReference type="RefSeq" id="WP_185119025.1">
    <property type="nucleotide sequence ID" value="NZ_JACJVQ010000005.1"/>
</dbReference>
<dbReference type="EMBL" id="JACJVQ010000005">
    <property type="protein sequence ID" value="MBB6633809.1"/>
    <property type="molecule type" value="Genomic_DNA"/>
</dbReference>
<gene>
    <name evidence="2" type="ORF">H7B67_06780</name>
</gene>
<protein>
    <submittedName>
        <fullName evidence="2">DUF2812 domain-containing protein</fullName>
    </submittedName>
</protein>
<evidence type="ECO:0000313" key="3">
    <source>
        <dbReference type="Proteomes" id="UP000535838"/>
    </source>
</evidence>
<keyword evidence="1" id="KW-1133">Transmembrane helix</keyword>
<sequence length="175" mass="21062">MTTAKEKRYRLSLSWEHEKEEDWLNERSAEGLHFEKINFIKYTFERDPSVRYTYRLDYQGGLNNKEKKQEYIDLYKDAGWEYVCSYGAMWHYFRKEWREGENPQLYTDRESLIALYKRIQSLIAVLFLCNLGIMSFNLSRPGPIRIVILAIYAFIFFALGFGYVKLNKKVKEMTK</sequence>
<proteinExistence type="predicted"/>
<keyword evidence="1" id="KW-0472">Membrane</keyword>
<reference evidence="2 3" key="1">
    <citation type="submission" date="2020-08" db="EMBL/GenBank/DDBJ databases">
        <title>Cohnella phylogeny.</title>
        <authorList>
            <person name="Dunlap C."/>
        </authorList>
    </citation>
    <scope>NUCLEOTIDE SEQUENCE [LARGE SCALE GENOMIC DNA]</scope>
    <source>
        <strain evidence="2 3">DSM 25241</strain>
    </source>
</reference>
<comment type="caution">
    <text evidence="2">The sequence shown here is derived from an EMBL/GenBank/DDBJ whole genome shotgun (WGS) entry which is preliminary data.</text>
</comment>
<evidence type="ECO:0000313" key="2">
    <source>
        <dbReference type="EMBL" id="MBB6633809.1"/>
    </source>
</evidence>
<keyword evidence="1" id="KW-0812">Transmembrane</keyword>
<dbReference type="Pfam" id="PF11193">
    <property type="entry name" value="DUF2812"/>
    <property type="match status" value="1"/>
</dbReference>
<feature type="transmembrane region" description="Helical" evidence="1">
    <location>
        <begin position="119"/>
        <end position="138"/>
    </location>
</feature>
<dbReference type="Proteomes" id="UP000535838">
    <property type="component" value="Unassembled WGS sequence"/>
</dbReference>
<evidence type="ECO:0000256" key="1">
    <source>
        <dbReference type="SAM" id="Phobius"/>
    </source>
</evidence>
<keyword evidence="3" id="KW-1185">Reference proteome</keyword>
<name>A0A841SS71_9BACL</name>
<dbReference type="InterPro" id="IPR021359">
    <property type="entry name" value="DUF2812"/>
</dbReference>
<organism evidence="2 3">
    <name type="scientific">Cohnella thailandensis</name>
    <dbReference type="NCBI Taxonomy" id="557557"/>
    <lineage>
        <taxon>Bacteria</taxon>
        <taxon>Bacillati</taxon>
        <taxon>Bacillota</taxon>
        <taxon>Bacilli</taxon>
        <taxon>Bacillales</taxon>
        <taxon>Paenibacillaceae</taxon>
        <taxon>Cohnella</taxon>
    </lineage>
</organism>